<evidence type="ECO:0008006" key="4">
    <source>
        <dbReference type="Google" id="ProtNLM"/>
    </source>
</evidence>
<feature type="transmembrane region" description="Helical" evidence="1">
    <location>
        <begin position="61"/>
        <end position="81"/>
    </location>
</feature>
<evidence type="ECO:0000313" key="3">
    <source>
        <dbReference type="Proteomes" id="UP000632377"/>
    </source>
</evidence>
<keyword evidence="1" id="KW-1133">Transmembrane helix</keyword>
<comment type="caution">
    <text evidence="2">The sequence shown here is derived from an EMBL/GenBank/DDBJ whole genome shotgun (WGS) entry which is preliminary data.</text>
</comment>
<evidence type="ECO:0000256" key="1">
    <source>
        <dbReference type="SAM" id="Phobius"/>
    </source>
</evidence>
<proteinExistence type="predicted"/>
<keyword evidence="1" id="KW-0812">Transmembrane</keyword>
<evidence type="ECO:0000313" key="2">
    <source>
        <dbReference type="EMBL" id="MBL4935731.1"/>
    </source>
</evidence>
<keyword evidence="1" id="KW-0472">Membrane</keyword>
<reference evidence="2 3" key="1">
    <citation type="submission" date="2021-01" db="EMBL/GenBank/DDBJ databases">
        <title>Genome public.</title>
        <authorList>
            <person name="Liu C."/>
            <person name="Sun Q."/>
        </authorList>
    </citation>
    <scope>NUCLEOTIDE SEQUENCE [LARGE SCALE GENOMIC DNA]</scope>
    <source>
        <strain evidence="2 3">YIM B02515</strain>
    </source>
</reference>
<dbReference type="Proteomes" id="UP000632377">
    <property type="component" value="Unassembled WGS sequence"/>
</dbReference>
<dbReference type="EMBL" id="JAESWC010000002">
    <property type="protein sequence ID" value="MBL4935731.1"/>
    <property type="molecule type" value="Genomic_DNA"/>
</dbReference>
<dbReference type="RefSeq" id="WP_202748821.1">
    <property type="nucleotide sequence ID" value="NZ_JAESWC010000002.1"/>
</dbReference>
<feature type="transmembrane region" description="Helical" evidence="1">
    <location>
        <begin position="21"/>
        <end position="41"/>
    </location>
</feature>
<keyword evidence="3" id="KW-1185">Reference proteome</keyword>
<gene>
    <name evidence="2" type="ORF">JK636_08165</name>
</gene>
<protein>
    <recommendedName>
        <fullName evidence="4">Chorion class high-cysteine HCB protein 13</fullName>
    </recommendedName>
</protein>
<accession>A0ABS1T8Q8</accession>
<organism evidence="2 3">
    <name type="scientific">Clostridium rhizosphaerae</name>
    <dbReference type="NCBI Taxonomy" id="2803861"/>
    <lineage>
        <taxon>Bacteria</taxon>
        <taxon>Bacillati</taxon>
        <taxon>Bacillota</taxon>
        <taxon>Clostridia</taxon>
        <taxon>Eubacteriales</taxon>
        <taxon>Clostridiaceae</taxon>
        <taxon>Clostridium</taxon>
    </lineage>
</organism>
<name>A0ABS1T8Q8_9CLOT</name>
<sequence length="86" mass="9563">MSKKHGHECCYDEKPCCKERDNCCCSFPTLVVLILIILQFNKHGHGLYGANAVEGVGNYNGLFGSDNSILFIIALFFLSCCNPCKR</sequence>